<evidence type="ECO:0000313" key="2">
    <source>
        <dbReference type="EMBL" id="ODS31885.1"/>
    </source>
</evidence>
<keyword evidence="1" id="KW-0812">Transmembrane</keyword>
<comment type="caution">
    <text evidence="2">The sequence shown here is derived from an EMBL/GenBank/DDBJ whole genome shotgun (WGS) entry which is preliminary data.</text>
</comment>
<dbReference type="InterPro" id="IPR045390">
    <property type="entry name" value="ABC-3C_MC3"/>
</dbReference>
<keyword evidence="1" id="KW-0472">Membrane</keyword>
<protein>
    <submittedName>
        <fullName evidence="2">Uncharacterized protein</fullName>
    </submittedName>
</protein>
<feature type="transmembrane region" description="Helical" evidence="1">
    <location>
        <begin position="12"/>
        <end position="31"/>
    </location>
</feature>
<dbReference type="Proteomes" id="UP000094056">
    <property type="component" value="Unassembled WGS sequence"/>
</dbReference>
<evidence type="ECO:0000313" key="3">
    <source>
        <dbReference type="Proteomes" id="UP000094056"/>
    </source>
</evidence>
<organism evidence="2 3">
    <name type="scientific">Candidatus Scalindua rubra</name>
    <dbReference type="NCBI Taxonomy" id="1872076"/>
    <lineage>
        <taxon>Bacteria</taxon>
        <taxon>Pseudomonadati</taxon>
        <taxon>Planctomycetota</taxon>
        <taxon>Candidatus Brocadiia</taxon>
        <taxon>Candidatus Brocadiales</taxon>
        <taxon>Candidatus Scalinduaceae</taxon>
        <taxon>Candidatus Scalindua</taxon>
    </lineage>
</organism>
<keyword evidence="1" id="KW-1133">Transmembrane helix</keyword>
<gene>
    <name evidence="2" type="ORF">SCARUB_02999</name>
</gene>
<accession>A0A1E3X8D3</accession>
<proteinExistence type="predicted"/>
<dbReference type="AlphaFoldDB" id="A0A1E3X8D3"/>
<name>A0A1E3X8D3_9BACT</name>
<evidence type="ECO:0000256" key="1">
    <source>
        <dbReference type="SAM" id="Phobius"/>
    </source>
</evidence>
<dbReference type="EMBL" id="MAYW01000089">
    <property type="protein sequence ID" value="ODS31885.1"/>
    <property type="molecule type" value="Genomic_DNA"/>
</dbReference>
<sequence>MKPWIKRPKEEAYLLNPPFCCLLVTASTIGYTSVENQGLPFSLPFLILPIVLHKQTRETLPRKITTSLAAWLEENQHAKILYYERVKSLLPYVREAMLFGGLHNWLDLKNGDRISTSKTDRDIGNFVNKATDEVKECVKHTHFVGRWFANAGSVETVMALWGVRP</sequence>
<reference evidence="2 3" key="1">
    <citation type="submission" date="2016-07" db="EMBL/GenBank/DDBJ databases">
        <title>Draft genome of Scalindua rubra, obtained from a brine-seawater interface in the Red Sea, sheds light on salt adaptation in anammox bacteria.</title>
        <authorList>
            <person name="Speth D.R."/>
            <person name="Lagkouvardos I."/>
            <person name="Wang Y."/>
            <person name="Qian P.-Y."/>
            <person name="Dutilh B.E."/>
            <person name="Jetten M.S."/>
        </authorList>
    </citation>
    <scope>NUCLEOTIDE SEQUENCE [LARGE SCALE GENOMIC DNA]</scope>
    <source>
        <strain evidence="2">BSI-1</strain>
    </source>
</reference>
<dbReference type="Pfam" id="PF20131">
    <property type="entry name" value="MC3"/>
    <property type="match status" value="1"/>
</dbReference>